<reference evidence="1" key="1">
    <citation type="submission" date="2021-05" db="EMBL/GenBank/DDBJ databases">
        <authorList>
            <person name="Pan Q."/>
            <person name="Jouanno E."/>
            <person name="Zahm M."/>
            <person name="Klopp C."/>
            <person name="Cabau C."/>
            <person name="Louis A."/>
            <person name="Berthelot C."/>
            <person name="Parey E."/>
            <person name="Roest Crollius H."/>
            <person name="Montfort J."/>
            <person name="Robinson-Rechavi M."/>
            <person name="Bouchez O."/>
            <person name="Lampietro C."/>
            <person name="Lopez Roques C."/>
            <person name="Donnadieu C."/>
            <person name="Postlethwait J."/>
            <person name="Bobe J."/>
            <person name="Dillon D."/>
            <person name="Chandos A."/>
            <person name="von Hippel F."/>
            <person name="Guiguen Y."/>
        </authorList>
    </citation>
    <scope>NUCLEOTIDE SEQUENCE</scope>
    <source>
        <strain evidence="1">YG-Jan2019</strain>
    </source>
</reference>
<sequence length="299" mass="34067">MNNTWHVEFPYNMVQGGAYLVVFVVGLLLNIAALRAIITKRAEWTGTHIYMLNLSVADCALVLFLPFRIYDAFSRLEKSIFCTLLISTHYVNMYTSIFTVTAISIHRYLAVKFPFRSSKLMSKKVAVVVCVIIWISVLVLSIMFCINNEPDQLRSCFERSTQMPVGLVVVLLVLGYTVPLVGILFCSIQTIMVLRKEKNEEDTTLLKKNIVGIITANLIVFVICFTPIHIGFLLRHLFPNPAGCTWLAKFVHDFWLVSEWIATTNCFLDSISYYFLLKKFYSKINRSANDNMLTGLSTI</sequence>
<accession>A0ACC2H7I2</accession>
<evidence type="ECO:0000313" key="2">
    <source>
        <dbReference type="Proteomes" id="UP001157502"/>
    </source>
</evidence>
<gene>
    <name evidence="1" type="ORF">DPEC_G00060610</name>
</gene>
<dbReference type="EMBL" id="CM055732">
    <property type="protein sequence ID" value="KAJ8011665.1"/>
    <property type="molecule type" value="Genomic_DNA"/>
</dbReference>
<comment type="caution">
    <text evidence="1">The sequence shown here is derived from an EMBL/GenBank/DDBJ whole genome shotgun (WGS) entry which is preliminary data.</text>
</comment>
<name>A0ACC2H7I2_DALPE</name>
<proteinExistence type="predicted"/>
<dbReference type="Proteomes" id="UP001157502">
    <property type="component" value="Chromosome 5"/>
</dbReference>
<keyword evidence="2" id="KW-1185">Reference proteome</keyword>
<organism evidence="1 2">
    <name type="scientific">Dallia pectoralis</name>
    <name type="common">Alaska blackfish</name>
    <dbReference type="NCBI Taxonomy" id="75939"/>
    <lineage>
        <taxon>Eukaryota</taxon>
        <taxon>Metazoa</taxon>
        <taxon>Chordata</taxon>
        <taxon>Craniata</taxon>
        <taxon>Vertebrata</taxon>
        <taxon>Euteleostomi</taxon>
        <taxon>Actinopterygii</taxon>
        <taxon>Neopterygii</taxon>
        <taxon>Teleostei</taxon>
        <taxon>Protacanthopterygii</taxon>
        <taxon>Esociformes</taxon>
        <taxon>Umbridae</taxon>
        <taxon>Dallia</taxon>
    </lineage>
</organism>
<evidence type="ECO:0000313" key="1">
    <source>
        <dbReference type="EMBL" id="KAJ8011665.1"/>
    </source>
</evidence>
<protein>
    <submittedName>
        <fullName evidence="1">Uncharacterized protein</fullName>
    </submittedName>
</protein>